<evidence type="ECO:0000313" key="1">
    <source>
        <dbReference type="EMBL" id="GGE49183.1"/>
    </source>
</evidence>
<organism evidence="1 2">
    <name type="scientific">Actibacterium pelagium</name>
    <dbReference type="NCBI Taxonomy" id="2029103"/>
    <lineage>
        <taxon>Bacteria</taxon>
        <taxon>Pseudomonadati</taxon>
        <taxon>Pseudomonadota</taxon>
        <taxon>Alphaproteobacteria</taxon>
        <taxon>Rhodobacterales</taxon>
        <taxon>Roseobacteraceae</taxon>
        <taxon>Actibacterium</taxon>
    </lineage>
</organism>
<dbReference type="Pfam" id="PF13489">
    <property type="entry name" value="Methyltransf_23"/>
    <property type="match status" value="1"/>
</dbReference>
<dbReference type="EMBL" id="BMKN01000002">
    <property type="protein sequence ID" value="GGE49183.1"/>
    <property type="molecule type" value="Genomic_DNA"/>
</dbReference>
<dbReference type="CDD" id="cd02440">
    <property type="entry name" value="AdoMet_MTases"/>
    <property type="match status" value="1"/>
</dbReference>
<dbReference type="Proteomes" id="UP000606730">
    <property type="component" value="Unassembled WGS sequence"/>
</dbReference>
<evidence type="ECO:0008006" key="3">
    <source>
        <dbReference type="Google" id="ProtNLM"/>
    </source>
</evidence>
<sequence length="205" mass="22388">MTDRKTLDVYAGQAGRYAQKFATDTDKPKPTFDKFIRYIPEGGHVLDWGCGPGHWAARFAKAGFTVEATDASPEMAALARDKFGVEVRIEPFAALSAENQFDAIWAHFSLLHAPRADFPGHLDQIARALKPEGHVLLGLKLGSGEQRDKLGRFYSFYEETELRSLLADAGLKILHSHTGSEVGLSGEVSSFIIIIAQAVAEGDTL</sequence>
<protein>
    <recommendedName>
        <fullName evidence="3">Methyltransferase domain-containing protein</fullName>
    </recommendedName>
</protein>
<name>A0A917AHM5_9RHOB</name>
<comment type="caution">
    <text evidence="1">The sequence shown here is derived from an EMBL/GenBank/DDBJ whole genome shotgun (WGS) entry which is preliminary data.</text>
</comment>
<dbReference type="OrthoDB" id="9804312at2"/>
<reference evidence="1" key="1">
    <citation type="journal article" date="2014" name="Int. J. Syst. Evol. Microbiol.">
        <title>Complete genome sequence of Corynebacterium casei LMG S-19264T (=DSM 44701T), isolated from a smear-ripened cheese.</title>
        <authorList>
            <consortium name="US DOE Joint Genome Institute (JGI-PGF)"/>
            <person name="Walter F."/>
            <person name="Albersmeier A."/>
            <person name="Kalinowski J."/>
            <person name="Ruckert C."/>
        </authorList>
    </citation>
    <scope>NUCLEOTIDE SEQUENCE</scope>
    <source>
        <strain evidence="1">CGMCC 1.16012</strain>
    </source>
</reference>
<dbReference type="SUPFAM" id="SSF53335">
    <property type="entry name" value="S-adenosyl-L-methionine-dependent methyltransferases"/>
    <property type="match status" value="1"/>
</dbReference>
<gene>
    <name evidence="1" type="ORF">GCM10011517_16280</name>
</gene>
<dbReference type="PANTHER" id="PTHR43861:SF1">
    <property type="entry name" value="TRANS-ACONITATE 2-METHYLTRANSFERASE"/>
    <property type="match status" value="1"/>
</dbReference>
<evidence type="ECO:0000313" key="2">
    <source>
        <dbReference type="Proteomes" id="UP000606730"/>
    </source>
</evidence>
<dbReference type="RefSeq" id="WP_095595163.1">
    <property type="nucleotide sequence ID" value="NZ_BMKN01000002.1"/>
</dbReference>
<dbReference type="InterPro" id="IPR029063">
    <property type="entry name" value="SAM-dependent_MTases_sf"/>
</dbReference>
<keyword evidence="2" id="KW-1185">Reference proteome</keyword>
<accession>A0A917AHM5</accession>
<reference evidence="1" key="2">
    <citation type="submission" date="2020-09" db="EMBL/GenBank/DDBJ databases">
        <authorList>
            <person name="Sun Q."/>
            <person name="Zhou Y."/>
        </authorList>
    </citation>
    <scope>NUCLEOTIDE SEQUENCE</scope>
    <source>
        <strain evidence="1">CGMCC 1.16012</strain>
    </source>
</reference>
<dbReference type="AlphaFoldDB" id="A0A917AHM5"/>
<dbReference type="Gene3D" id="3.40.50.150">
    <property type="entry name" value="Vaccinia Virus protein VP39"/>
    <property type="match status" value="1"/>
</dbReference>
<proteinExistence type="predicted"/>
<dbReference type="PANTHER" id="PTHR43861">
    <property type="entry name" value="TRANS-ACONITATE 2-METHYLTRANSFERASE-RELATED"/>
    <property type="match status" value="1"/>
</dbReference>